<evidence type="ECO:0000313" key="2">
    <source>
        <dbReference type="EMBL" id="TYK17886.1"/>
    </source>
</evidence>
<comment type="caution">
    <text evidence="1">The sequence shown here is derived from an EMBL/GenBank/DDBJ whole genome shotgun (WGS) entry which is preliminary data.</text>
</comment>
<organism evidence="1 3">
    <name type="scientific">Cucumis melo var. makuwa</name>
    <name type="common">Oriental melon</name>
    <dbReference type="NCBI Taxonomy" id="1194695"/>
    <lineage>
        <taxon>Eukaryota</taxon>
        <taxon>Viridiplantae</taxon>
        <taxon>Streptophyta</taxon>
        <taxon>Embryophyta</taxon>
        <taxon>Tracheophyta</taxon>
        <taxon>Spermatophyta</taxon>
        <taxon>Magnoliopsida</taxon>
        <taxon>eudicotyledons</taxon>
        <taxon>Gunneridae</taxon>
        <taxon>Pentapetalae</taxon>
        <taxon>rosids</taxon>
        <taxon>fabids</taxon>
        <taxon>Cucurbitales</taxon>
        <taxon>Cucurbitaceae</taxon>
        <taxon>Benincaseae</taxon>
        <taxon>Cucumis</taxon>
    </lineage>
</organism>
<reference evidence="3 4" key="1">
    <citation type="submission" date="2019-08" db="EMBL/GenBank/DDBJ databases">
        <title>Draft genome sequences of two oriental melons (Cucumis melo L. var makuwa).</title>
        <authorList>
            <person name="Kwon S.-Y."/>
        </authorList>
    </citation>
    <scope>NUCLEOTIDE SEQUENCE [LARGE SCALE GENOMIC DNA]</scope>
    <source>
        <strain evidence="4">cv. Chang Bougi</strain>
        <strain evidence="3">cv. SW 3</strain>
        <tissue evidence="1">Leaf</tissue>
    </source>
</reference>
<evidence type="ECO:0000313" key="4">
    <source>
        <dbReference type="Proteomes" id="UP000321947"/>
    </source>
</evidence>
<proteinExistence type="predicted"/>
<gene>
    <name evidence="2" type="ORF">E5676_scaffold306G001620</name>
    <name evidence="1" type="ORF">E6C27_scaffold67G003730</name>
</gene>
<accession>A0A5A7TK67</accession>
<dbReference type="Proteomes" id="UP000321393">
    <property type="component" value="Unassembled WGS sequence"/>
</dbReference>
<sequence>MNNGYKLNIIDHSVHGYEIRSFYHTKSRDDHQTIQNSGIMLVATTMQESSVEDKNSVIDDMSFYEIIEDIWKTLVDLSRIGHPLDSFIIATHEKQVFYVSGPVDARCLVVVMPPQKDFPYKCANDDLGDMLPHYPLVSKWNTTSDIDESGDTYTRPDCEGTWVTT</sequence>
<dbReference type="EMBL" id="SSTE01016227">
    <property type="protein sequence ID" value="KAA0041951.1"/>
    <property type="molecule type" value="Genomic_DNA"/>
</dbReference>
<dbReference type="OrthoDB" id="1933679at2759"/>
<dbReference type="PANTHER" id="PTHR48258:SF9">
    <property type="entry name" value="OS01G0348150 PROTEIN"/>
    <property type="match status" value="1"/>
</dbReference>
<protein>
    <submittedName>
        <fullName evidence="1">Transposase</fullName>
    </submittedName>
</protein>
<dbReference type="EMBL" id="SSTD01007940">
    <property type="protein sequence ID" value="TYK17886.1"/>
    <property type="molecule type" value="Genomic_DNA"/>
</dbReference>
<dbReference type="PANTHER" id="PTHR48258">
    <property type="entry name" value="DUF4218 DOMAIN-CONTAINING PROTEIN-RELATED"/>
    <property type="match status" value="1"/>
</dbReference>
<dbReference type="Proteomes" id="UP000321947">
    <property type="component" value="Unassembled WGS sequence"/>
</dbReference>
<dbReference type="AlphaFoldDB" id="A0A5A7TK67"/>
<evidence type="ECO:0000313" key="1">
    <source>
        <dbReference type="EMBL" id="KAA0041951.1"/>
    </source>
</evidence>
<name>A0A5A7TK67_CUCMM</name>
<evidence type="ECO:0000313" key="3">
    <source>
        <dbReference type="Proteomes" id="UP000321393"/>
    </source>
</evidence>